<dbReference type="Proteomes" id="UP001054837">
    <property type="component" value="Unassembled WGS sequence"/>
</dbReference>
<sequence length="166" mass="19191">MKFLLPPYSPGTNLVYIKLPTQHYSAINRVTLLLKMRKTKLKKSARKTKFLPSFDSTLFFADHDSSIPETMENSREGIGSFVDKTSDRVSEFGEFRSEPELKTELEEGTSPQMSLFRWWCQNVSAEGVVDVVCGAEWVLCAPWRTLNLLRVPGVFIRYEWHRIKLN</sequence>
<evidence type="ECO:0000313" key="2">
    <source>
        <dbReference type="Proteomes" id="UP001054837"/>
    </source>
</evidence>
<accession>A0AAV4SLL9</accession>
<dbReference type="AlphaFoldDB" id="A0AAV4SLL9"/>
<comment type="caution">
    <text evidence="1">The sequence shown here is derived from an EMBL/GenBank/DDBJ whole genome shotgun (WGS) entry which is preliminary data.</text>
</comment>
<proteinExistence type="predicted"/>
<organism evidence="1 2">
    <name type="scientific">Caerostris darwini</name>
    <dbReference type="NCBI Taxonomy" id="1538125"/>
    <lineage>
        <taxon>Eukaryota</taxon>
        <taxon>Metazoa</taxon>
        <taxon>Ecdysozoa</taxon>
        <taxon>Arthropoda</taxon>
        <taxon>Chelicerata</taxon>
        <taxon>Arachnida</taxon>
        <taxon>Araneae</taxon>
        <taxon>Araneomorphae</taxon>
        <taxon>Entelegynae</taxon>
        <taxon>Araneoidea</taxon>
        <taxon>Araneidae</taxon>
        <taxon>Caerostris</taxon>
    </lineage>
</organism>
<dbReference type="EMBL" id="BPLQ01007927">
    <property type="protein sequence ID" value="GIY33365.1"/>
    <property type="molecule type" value="Genomic_DNA"/>
</dbReference>
<keyword evidence="2" id="KW-1185">Reference proteome</keyword>
<gene>
    <name evidence="1" type="ORF">CDAR_452881</name>
</gene>
<protein>
    <submittedName>
        <fullName evidence="1">Uncharacterized protein</fullName>
    </submittedName>
</protein>
<name>A0AAV4SLL9_9ARAC</name>
<evidence type="ECO:0000313" key="1">
    <source>
        <dbReference type="EMBL" id="GIY33365.1"/>
    </source>
</evidence>
<reference evidence="1 2" key="1">
    <citation type="submission" date="2021-06" db="EMBL/GenBank/DDBJ databases">
        <title>Caerostris darwini draft genome.</title>
        <authorList>
            <person name="Kono N."/>
            <person name="Arakawa K."/>
        </authorList>
    </citation>
    <scope>NUCLEOTIDE SEQUENCE [LARGE SCALE GENOMIC DNA]</scope>
</reference>